<name>A0A430ABQ2_9ENTE</name>
<organism evidence="3 4">
    <name type="scientific">Vagococcus fessus</name>
    <dbReference type="NCBI Taxonomy" id="120370"/>
    <lineage>
        <taxon>Bacteria</taxon>
        <taxon>Bacillati</taxon>
        <taxon>Bacillota</taxon>
        <taxon>Bacilli</taxon>
        <taxon>Lactobacillales</taxon>
        <taxon>Enterococcaceae</taxon>
        <taxon>Vagococcus</taxon>
    </lineage>
</organism>
<reference evidence="3 4" key="1">
    <citation type="submission" date="2017-05" db="EMBL/GenBank/DDBJ databases">
        <title>Vagococcus spp. assemblies.</title>
        <authorList>
            <person name="Gulvik C.A."/>
        </authorList>
    </citation>
    <scope>NUCLEOTIDE SEQUENCE [LARGE SCALE GENOMIC DNA]</scope>
    <source>
        <strain evidence="3 4">CCUG 41755</strain>
    </source>
</reference>
<dbReference type="Proteomes" id="UP000287101">
    <property type="component" value="Unassembled WGS sequence"/>
</dbReference>
<proteinExistence type="predicted"/>
<comment type="caution">
    <text evidence="3">The sequence shown here is derived from an EMBL/GenBank/DDBJ whole genome shotgun (WGS) entry which is preliminary data.</text>
</comment>
<feature type="coiled-coil region" evidence="1">
    <location>
        <begin position="221"/>
        <end position="283"/>
    </location>
</feature>
<dbReference type="EMBL" id="NGJY01000001">
    <property type="protein sequence ID" value="RSU04640.1"/>
    <property type="molecule type" value="Genomic_DNA"/>
</dbReference>
<keyword evidence="1" id="KW-0175">Coiled coil</keyword>
<gene>
    <name evidence="3" type="ORF">CBF31_01070</name>
</gene>
<dbReference type="SMART" id="SM00974">
    <property type="entry name" value="T5orf172"/>
    <property type="match status" value="1"/>
</dbReference>
<keyword evidence="4" id="KW-1185">Reference proteome</keyword>
<feature type="coiled-coil region" evidence="1">
    <location>
        <begin position="9"/>
        <end position="93"/>
    </location>
</feature>
<feature type="domain" description="Bacteriophage T5 Orf172 DNA-binding" evidence="2">
    <location>
        <begin position="330"/>
        <end position="413"/>
    </location>
</feature>
<dbReference type="Pfam" id="PF13455">
    <property type="entry name" value="MUG113"/>
    <property type="match status" value="1"/>
</dbReference>
<protein>
    <submittedName>
        <fullName evidence="3">Chromosome partitioning protein ParA</fullName>
    </submittedName>
</protein>
<dbReference type="OrthoDB" id="9811665at2"/>
<sequence>MGLLDFLKVNDYKKELEVLKDDFSKMKNKKLSVEQMTVLELEEETLRQRNDLKILEEKIKSKQIQYCEIEKEVNKKRDEIDILQSKVIVLEEDILMESFGLYVPKYDFASSLGYKDKLADIRLDQKQMIKDKSAVDYFDNWTVDGSKAKGRKMSNDNIKQILRSFNNECEASINKVKYSNIQSIEKRIVKSFEQLNKINESNRLSLTNEFLNLKLNELYLAYEYERKKQDEKEELREQREREREEKALQKEIQNKKKLIDKDIKHYQNLIDELNKKIELSNSDEEKELIQQQITDIGMKSKERQEEKEELDYRTAHASAGYVYIISNIGAFGKDVVKIGVTRRMDPLERISELSSASVPFKFDVHALIFSYDAYKLETELHKYFDSYRINKVNNRKEFFRVPIENIKEKLKDYGELTIDFRETVDAEEYRESESLNTKKEK</sequence>
<dbReference type="AlphaFoldDB" id="A0A430ABQ2"/>
<evidence type="ECO:0000256" key="1">
    <source>
        <dbReference type="SAM" id="Coils"/>
    </source>
</evidence>
<dbReference type="InterPro" id="IPR018306">
    <property type="entry name" value="Phage_T5_Orf172_DNA-bd"/>
</dbReference>
<dbReference type="Pfam" id="PF13250">
    <property type="entry name" value="SNIPE"/>
    <property type="match status" value="1"/>
</dbReference>
<accession>A0A430ABQ2</accession>
<dbReference type="InterPro" id="IPR025280">
    <property type="entry name" value="SNIPE"/>
</dbReference>
<evidence type="ECO:0000313" key="3">
    <source>
        <dbReference type="EMBL" id="RSU04640.1"/>
    </source>
</evidence>
<evidence type="ECO:0000313" key="4">
    <source>
        <dbReference type="Proteomes" id="UP000287101"/>
    </source>
</evidence>
<evidence type="ECO:0000259" key="2">
    <source>
        <dbReference type="SMART" id="SM00974"/>
    </source>
</evidence>
<dbReference type="RefSeq" id="WP_126830097.1">
    <property type="nucleotide sequence ID" value="NZ_CBCRYB010000006.1"/>
</dbReference>